<protein>
    <recommendedName>
        <fullName evidence="10">RING-CH-type domain-containing protein</fullName>
    </recommendedName>
</protein>
<dbReference type="PANTHER" id="PTHR46347">
    <property type="entry name" value="RING/FYVE/PHD ZINC FINGER SUPERFAMILY PROTEIN"/>
    <property type="match status" value="1"/>
</dbReference>
<evidence type="ECO:0000256" key="1">
    <source>
        <dbReference type="ARBA" id="ARBA00022723"/>
    </source>
</evidence>
<name>A0AAD7U3U4_9APHY</name>
<dbReference type="Pfam" id="PF12906">
    <property type="entry name" value="RINGv"/>
    <property type="match status" value="1"/>
</dbReference>
<dbReference type="EMBL" id="JAPEVG010000022">
    <property type="protein sequence ID" value="KAJ8495633.1"/>
    <property type="molecule type" value="Genomic_DNA"/>
</dbReference>
<dbReference type="SMART" id="SM00535">
    <property type="entry name" value="RIBOc"/>
    <property type="match status" value="1"/>
</dbReference>
<feature type="compositionally biased region" description="Basic and acidic residues" evidence="4">
    <location>
        <begin position="477"/>
        <end position="487"/>
    </location>
</feature>
<proteinExistence type="predicted"/>
<sequence>MRAIRTPRGRMSPESAHKHTPGPRADSRGVYVIAGRAQPHPLPLSLGFAHELHALMSDEPEGSKQCRICLDGEDPELGRLIRPCLCKGTISYVHVKCLQKWRNTAASKSAFYACPQCGYHYHFARTRIVGVATNPVVIAALSTFLFSIIVLMSSFVATWYIGDADDDYYYWSTFYYPLDIFRNLVRMTIGFFEDGLLEDSTVIRTSRKLRQPRGPPSFATRLLRRFLLGIPVVGAGSIVHMLASIPMPFYTMRVRARRIGRQSRDLMALVVLALVIAGAFRALYKVYQFTERMAKRLLLRAEDAILEQSIRETISRPDFDAALPPLSDQTWMRILNYTPQTNAENERLEFLGDALMYATIGRQLYSQIPNGSPHLYTCVRAALHSNKTFAMLAEKLDIMAVSSTVLKALTRKTFGEGTAAPSKSRPQIKATADLFETVIGAYYLDHGFEALYEWVKEIYTPLINATVHTFRTGKTRSPKEPHQDPRTSKKGGKHGVKKLKERLLLTPVQQRKRALQKIQAAHAARHSPSPKISIIGSPNSTFSLAIVGLKVAYEYPLPVPAKPLLVPAAIPSRLSVAASTSKVPIQPAPVVKKAPIFIDLTLESDPEDESEQPTIFRHPLVTPRITRPSSAVSKRSTPARAIAAAAIPAVDTGVESNSEWEDETMLENMLTAEDSFSDMDCGSSDVGTPARPSNLSPFLTGVGLDGSPLDTGRPPLPRRSLFLMR</sequence>
<feature type="domain" description="RING-CH-type" evidence="7">
    <location>
        <begin position="58"/>
        <end position="124"/>
    </location>
</feature>
<dbReference type="PANTHER" id="PTHR46347:SF1">
    <property type="entry name" value="RING_FYVE_PHD ZINC FINGER SUPERFAMILY PROTEIN"/>
    <property type="match status" value="1"/>
</dbReference>
<evidence type="ECO:0000256" key="5">
    <source>
        <dbReference type="SAM" id="Phobius"/>
    </source>
</evidence>
<accession>A0AAD7U3U4</accession>
<dbReference type="Gene3D" id="3.30.40.10">
    <property type="entry name" value="Zinc/RING finger domain, C3HC4 (zinc finger)"/>
    <property type="match status" value="1"/>
</dbReference>
<dbReference type="Proteomes" id="UP001215151">
    <property type="component" value="Unassembled WGS sequence"/>
</dbReference>
<reference evidence="8" key="1">
    <citation type="submission" date="2022-11" db="EMBL/GenBank/DDBJ databases">
        <title>Genome Sequence of Cubamyces cubensis.</title>
        <authorList>
            <person name="Buettner E."/>
        </authorList>
    </citation>
    <scope>NUCLEOTIDE SEQUENCE</scope>
    <source>
        <strain evidence="8">MPL-01</strain>
    </source>
</reference>
<dbReference type="CDD" id="cd16495">
    <property type="entry name" value="RING_CH-C4HC3_MARCH"/>
    <property type="match status" value="1"/>
</dbReference>
<dbReference type="InterPro" id="IPR011016">
    <property type="entry name" value="Znf_RING-CH"/>
</dbReference>
<evidence type="ECO:0000256" key="4">
    <source>
        <dbReference type="SAM" id="MobiDB-lite"/>
    </source>
</evidence>
<evidence type="ECO:0000313" key="9">
    <source>
        <dbReference type="Proteomes" id="UP001215151"/>
    </source>
</evidence>
<dbReference type="SMART" id="SM00744">
    <property type="entry name" value="RINGv"/>
    <property type="match status" value="1"/>
</dbReference>
<keyword evidence="3" id="KW-0862">Zinc</keyword>
<evidence type="ECO:0000259" key="6">
    <source>
        <dbReference type="PROSITE" id="PS50142"/>
    </source>
</evidence>
<feature type="domain" description="RNase III" evidence="6">
    <location>
        <begin position="335"/>
        <end position="447"/>
    </location>
</feature>
<dbReference type="SUPFAM" id="SSF69065">
    <property type="entry name" value="RNase III domain-like"/>
    <property type="match status" value="1"/>
</dbReference>
<keyword evidence="5" id="KW-0812">Transmembrane</keyword>
<keyword evidence="2" id="KW-0863">Zinc-finger</keyword>
<dbReference type="PROSITE" id="PS51292">
    <property type="entry name" value="ZF_RING_CH"/>
    <property type="match status" value="1"/>
</dbReference>
<dbReference type="SUPFAM" id="SSF57850">
    <property type="entry name" value="RING/U-box"/>
    <property type="match status" value="1"/>
</dbReference>
<organism evidence="8 9">
    <name type="scientific">Trametes cubensis</name>
    <dbReference type="NCBI Taxonomy" id="1111947"/>
    <lineage>
        <taxon>Eukaryota</taxon>
        <taxon>Fungi</taxon>
        <taxon>Dikarya</taxon>
        <taxon>Basidiomycota</taxon>
        <taxon>Agaricomycotina</taxon>
        <taxon>Agaricomycetes</taxon>
        <taxon>Polyporales</taxon>
        <taxon>Polyporaceae</taxon>
        <taxon>Trametes</taxon>
    </lineage>
</organism>
<dbReference type="InterPro" id="IPR036389">
    <property type="entry name" value="RNase_III_sf"/>
</dbReference>
<keyword evidence="1" id="KW-0479">Metal-binding</keyword>
<comment type="caution">
    <text evidence="8">The sequence shown here is derived from an EMBL/GenBank/DDBJ whole genome shotgun (WGS) entry which is preliminary data.</text>
</comment>
<dbReference type="PROSITE" id="PS50142">
    <property type="entry name" value="RNASE_3_2"/>
    <property type="match status" value="1"/>
</dbReference>
<evidence type="ECO:0000256" key="3">
    <source>
        <dbReference type="ARBA" id="ARBA00022833"/>
    </source>
</evidence>
<dbReference type="Pfam" id="PF00636">
    <property type="entry name" value="Ribonuclease_3"/>
    <property type="match status" value="1"/>
</dbReference>
<feature type="transmembrane region" description="Helical" evidence="5">
    <location>
        <begin position="226"/>
        <end position="245"/>
    </location>
</feature>
<dbReference type="GO" id="GO:0004525">
    <property type="term" value="F:ribonuclease III activity"/>
    <property type="evidence" value="ECO:0007669"/>
    <property type="project" value="InterPro"/>
</dbReference>
<feature type="region of interest" description="Disordered" evidence="4">
    <location>
        <begin position="675"/>
        <end position="725"/>
    </location>
</feature>
<keyword evidence="5" id="KW-0472">Membrane</keyword>
<gene>
    <name evidence="8" type="ORF">ONZ51_g1583</name>
</gene>
<dbReference type="GO" id="GO:0006396">
    <property type="term" value="P:RNA processing"/>
    <property type="evidence" value="ECO:0007669"/>
    <property type="project" value="InterPro"/>
</dbReference>
<feature type="region of interest" description="Disordered" evidence="4">
    <location>
        <begin position="470"/>
        <end position="496"/>
    </location>
</feature>
<feature type="transmembrane region" description="Helical" evidence="5">
    <location>
        <begin position="266"/>
        <end position="284"/>
    </location>
</feature>
<dbReference type="CDD" id="cd00593">
    <property type="entry name" value="RIBOc"/>
    <property type="match status" value="1"/>
</dbReference>
<keyword evidence="9" id="KW-1185">Reference proteome</keyword>
<keyword evidence="5" id="KW-1133">Transmembrane helix</keyword>
<dbReference type="InterPro" id="IPR000999">
    <property type="entry name" value="RNase_III_dom"/>
</dbReference>
<dbReference type="AlphaFoldDB" id="A0AAD7U3U4"/>
<dbReference type="GO" id="GO:0008270">
    <property type="term" value="F:zinc ion binding"/>
    <property type="evidence" value="ECO:0007669"/>
    <property type="project" value="UniProtKB-KW"/>
</dbReference>
<feature type="region of interest" description="Disordered" evidence="4">
    <location>
        <begin position="1"/>
        <end position="27"/>
    </location>
</feature>
<dbReference type="Gene3D" id="1.10.1520.10">
    <property type="entry name" value="Ribonuclease III domain"/>
    <property type="match status" value="1"/>
</dbReference>
<evidence type="ECO:0000256" key="2">
    <source>
        <dbReference type="ARBA" id="ARBA00022771"/>
    </source>
</evidence>
<feature type="transmembrane region" description="Helical" evidence="5">
    <location>
        <begin position="136"/>
        <end position="161"/>
    </location>
</feature>
<evidence type="ECO:0000313" key="8">
    <source>
        <dbReference type="EMBL" id="KAJ8495633.1"/>
    </source>
</evidence>
<dbReference type="PROSITE" id="PS00517">
    <property type="entry name" value="RNASE_3_1"/>
    <property type="match status" value="1"/>
</dbReference>
<evidence type="ECO:0000259" key="7">
    <source>
        <dbReference type="PROSITE" id="PS51292"/>
    </source>
</evidence>
<evidence type="ECO:0008006" key="10">
    <source>
        <dbReference type="Google" id="ProtNLM"/>
    </source>
</evidence>
<dbReference type="InterPro" id="IPR013083">
    <property type="entry name" value="Znf_RING/FYVE/PHD"/>
</dbReference>